<keyword evidence="4 12" id="KW-0812">Transmembrane</keyword>
<keyword evidence="10" id="KW-0395">Inflammatory response</keyword>
<dbReference type="GO" id="GO:0005886">
    <property type="term" value="C:plasma membrane"/>
    <property type="evidence" value="ECO:0007669"/>
    <property type="project" value="UniProtKB-SubCell"/>
</dbReference>
<evidence type="ECO:0000256" key="7">
    <source>
        <dbReference type="ARBA" id="ARBA00023136"/>
    </source>
</evidence>
<evidence type="ECO:0000256" key="11">
    <source>
        <dbReference type="SAM" id="MobiDB-lite"/>
    </source>
</evidence>
<keyword evidence="7 12" id="KW-0472">Membrane</keyword>
<name>A0AAV6SV36_SOLSE</name>
<dbReference type="GO" id="GO:0006954">
    <property type="term" value="P:inflammatory response"/>
    <property type="evidence" value="ECO:0007669"/>
    <property type="project" value="UniProtKB-KW"/>
</dbReference>
<dbReference type="EMBL" id="JAGKHQ010000003">
    <property type="protein sequence ID" value="KAG7520483.1"/>
    <property type="molecule type" value="Genomic_DNA"/>
</dbReference>
<dbReference type="InterPro" id="IPR039465">
    <property type="entry name" value="IL-17_rcpt-like"/>
</dbReference>
<dbReference type="AlphaFoldDB" id="A0AAV6SV36"/>
<keyword evidence="9" id="KW-0325">Glycoprotein</keyword>
<feature type="domain" description="SEFIR" evidence="13">
    <location>
        <begin position="490"/>
        <end position="673"/>
    </location>
</feature>
<keyword evidence="3" id="KW-1003">Cell membrane</keyword>
<proteinExistence type="predicted"/>
<dbReference type="Pfam" id="PF15037">
    <property type="entry name" value="IL17_R_N"/>
    <property type="match status" value="1"/>
</dbReference>
<accession>A0AAV6SV36</accession>
<evidence type="ECO:0000256" key="9">
    <source>
        <dbReference type="ARBA" id="ARBA00023180"/>
    </source>
</evidence>
<protein>
    <recommendedName>
        <fullName evidence="17">Interleukin 17 receptor E</fullName>
    </recommendedName>
</protein>
<dbReference type="Pfam" id="PF08357">
    <property type="entry name" value="SEFIR"/>
    <property type="match status" value="1"/>
</dbReference>
<keyword evidence="6 12" id="KW-1133">Transmembrane helix</keyword>
<keyword evidence="16" id="KW-1185">Reference proteome</keyword>
<comment type="subcellular location">
    <subcellularLocation>
        <location evidence="1">Cell membrane</location>
        <topology evidence="1">Single-pass membrane protein</topology>
    </subcellularLocation>
    <subcellularLocation>
        <location evidence="2">Membrane</location>
        <topology evidence="2">Single-pass type I membrane protein</topology>
    </subcellularLocation>
</comment>
<dbReference type="Proteomes" id="UP000693946">
    <property type="component" value="Linkage Group LG11"/>
</dbReference>
<feature type="compositionally biased region" description="Basic and acidic residues" evidence="11">
    <location>
        <begin position="758"/>
        <end position="775"/>
    </location>
</feature>
<dbReference type="GO" id="GO:0030368">
    <property type="term" value="F:interleukin-17 receptor activity"/>
    <property type="evidence" value="ECO:0007669"/>
    <property type="project" value="InterPro"/>
</dbReference>
<evidence type="ECO:0000313" key="16">
    <source>
        <dbReference type="Proteomes" id="UP000693946"/>
    </source>
</evidence>
<feature type="domain" description="Interleukin-17 receptor C/E N-terminal" evidence="14">
    <location>
        <begin position="225"/>
        <end position="434"/>
    </location>
</feature>
<evidence type="ECO:0000256" key="4">
    <source>
        <dbReference type="ARBA" id="ARBA00022692"/>
    </source>
</evidence>
<evidence type="ECO:0008006" key="17">
    <source>
        <dbReference type="Google" id="ProtNLM"/>
    </source>
</evidence>
<evidence type="ECO:0000259" key="14">
    <source>
        <dbReference type="Pfam" id="PF15037"/>
    </source>
</evidence>
<evidence type="ECO:0000256" key="6">
    <source>
        <dbReference type="ARBA" id="ARBA00022989"/>
    </source>
</evidence>
<dbReference type="InterPro" id="IPR013568">
    <property type="entry name" value="SEFIR_dom"/>
</dbReference>
<evidence type="ECO:0000313" key="15">
    <source>
        <dbReference type="EMBL" id="KAG7520483.1"/>
    </source>
</evidence>
<dbReference type="InterPro" id="IPR027841">
    <property type="entry name" value="IL-17_rcpt_C/E_N"/>
</dbReference>
<evidence type="ECO:0000256" key="1">
    <source>
        <dbReference type="ARBA" id="ARBA00004162"/>
    </source>
</evidence>
<feature type="region of interest" description="Disordered" evidence="11">
    <location>
        <begin position="718"/>
        <end position="775"/>
    </location>
</feature>
<evidence type="ECO:0000259" key="13">
    <source>
        <dbReference type="Pfam" id="PF08357"/>
    </source>
</evidence>
<sequence>MNEWLKVITMFLTCVDTTLALFALMVFPLLLECTTTCQTINQSDYVEGPVKLTPVVVQGPGEAYSECITLRVWMKAHDICKTPKIEILSRTTQTFWPVVKKGKKKNKCINAPIPAQNGISCVKRKDYSPSSHLWEFKYDCIKAEAERVVSVTYSTASTPYTVNYTVPDPVPEFELSVNRSSKSVTVTVQLGKKVHTMWCYRNTYGACMGDSSSSQITIDPSKSPSAVLNLSYLLPCVCVQVYYTYTDARRKLKCPFLKESLSEVGDVWRSSEVTLYETGLTWSSLCPASNMNVSAALCWKQRDHLCIPVLNSTLEEKDGDGSHLIFDTSAVDKHPDMCVQFSLQGSHNITCPFQADVPSWEVDIGLSKKSVFVSLTSAVSAEFSSQLCVVSEDGCSPLGPVHTLRLEGKPAEMKINMPADSLVQKPCVQVWQSDPALHGKRILCWDYTHHRRGMYAFAALILVVVFASLGVFIYRLTRSGAAGWLYVQKPVLLVCSSEQSAHVSAVCALASLLQGELNATVHTALWAQSSQSGTGTRTGVADLGPLPWLYGQWESVRRAEGKVLIIWSHEATTSYEKWKTKRENTDKKEEYKKGGEDCDEEDWYQQREPSSVIAPMFAGALACLQGALQQSKGQGVAIVYFQGLGHSRDIPKAFREVPRYCLPQDFRGLIQELGGIKRRTNTQGQLKTHCWPRVLAKVQSIWLARQLAHRLQTLLPQTAGRGRRAQRRSVASSKRKISDKKPGELERSLAANGASPEAAHEREPLHGSRLRAEEL</sequence>
<evidence type="ECO:0000256" key="5">
    <source>
        <dbReference type="ARBA" id="ARBA00022729"/>
    </source>
</evidence>
<dbReference type="PANTHER" id="PTHR15583:SF21">
    <property type="entry name" value="INTERLEUKIN-17 RECEPTOR E-LIKE"/>
    <property type="match status" value="1"/>
</dbReference>
<feature type="transmembrane region" description="Helical" evidence="12">
    <location>
        <begin position="7"/>
        <end position="31"/>
    </location>
</feature>
<feature type="transmembrane region" description="Helical" evidence="12">
    <location>
        <begin position="454"/>
        <end position="474"/>
    </location>
</feature>
<evidence type="ECO:0000256" key="8">
    <source>
        <dbReference type="ARBA" id="ARBA00023170"/>
    </source>
</evidence>
<comment type="caution">
    <text evidence="15">The sequence shown here is derived from an EMBL/GenBank/DDBJ whole genome shotgun (WGS) entry which is preliminary data.</text>
</comment>
<evidence type="ECO:0000256" key="12">
    <source>
        <dbReference type="SAM" id="Phobius"/>
    </source>
</evidence>
<dbReference type="PANTHER" id="PTHR15583">
    <property type="entry name" value="INTERLEUKIN-17 RECEPTOR"/>
    <property type="match status" value="1"/>
</dbReference>
<gene>
    <name evidence="15" type="ORF">JOB18_030180</name>
</gene>
<evidence type="ECO:0000256" key="2">
    <source>
        <dbReference type="ARBA" id="ARBA00004479"/>
    </source>
</evidence>
<organism evidence="15 16">
    <name type="scientific">Solea senegalensis</name>
    <name type="common">Senegalese sole</name>
    <dbReference type="NCBI Taxonomy" id="28829"/>
    <lineage>
        <taxon>Eukaryota</taxon>
        <taxon>Metazoa</taxon>
        <taxon>Chordata</taxon>
        <taxon>Craniata</taxon>
        <taxon>Vertebrata</taxon>
        <taxon>Euteleostomi</taxon>
        <taxon>Actinopterygii</taxon>
        <taxon>Neopterygii</taxon>
        <taxon>Teleostei</taxon>
        <taxon>Neoteleostei</taxon>
        <taxon>Acanthomorphata</taxon>
        <taxon>Carangaria</taxon>
        <taxon>Pleuronectiformes</taxon>
        <taxon>Pleuronectoidei</taxon>
        <taxon>Soleidae</taxon>
        <taxon>Solea</taxon>
    </lineage>
</organism>
<keyword evidence="5" id="KW-0732">Signal</keyword>
<evidence type="ECO:0000256" key="3">
    <source>
        <dbReference type="ARBA" id="ARBA00022475"/>
    </source>
</evidence>
<keyword evidence="8" id="KW-0675">Receptor</keyword>
<reference evidence="15 16" key="1">
    <citation type="journal article" date="2021" name="Sci. Rep.">
        <title>Chromosome anchoring in Senegalese sole (Solea senegalensis) reveals sex-associated markers and genome rearrangements in flatfish.</title>
        <authorList>
            <person name="Guerrero-Cozar I."/>
            <person name="Gomez-Garrido J."/>
            <person name="Berbel C."/>
            <person name="Martinez-Blanch J.F."/>
            <person name="Alioto T."/>
            <person name="Claros M.G."/>
            <person name="Gagnaire P.A."/>
            <person name="Manchado M."/>
        </authorList>
    </citation>
    <scope>NUCLEOTIDE SEQUENCE [LARGE SCALE GENOMIC DNA]</scope>
    <source>
        <strain evidence="15">Sse05_10M</strain>
    </source>
</reference>
<feature type="compositionally biased region" description="Basic residues" evidence="11">
    <location>
        <begin position="721"/>
        <end position="738"/>
    </location>
</feature>
<evidence type="ECO:0000256" key="10">
    <source>
        <dbReference type="ARBA" id="ARBA00023198"/>
    </source>
</evidence>